<organism evidence="1 2">
    <name type="scientific">Ramularia collo-cygni</name>
    <dbReference type="NCBI Taxonomy" id="112498"/>
    <lineage>
        <taxon>Eukaryota</taxon>
        <taxon>Fungi</taxon>
        <taxon>Dikarya</taxon>
        <taxon>Ascomycota</taxon>
        <taxon>Pezizomycotina</taxon>
        <taxon>Dothideomycetes</taxon>
        <taxon>Dothideomycetidae</taxon>
        <taxon>Mycosphaerellales</taxon>
        <taxon>Mycosphaerellaceae</taxon>
        <taxon>Ramularia</taxon>
    </lineage>
</organism>
<dbReference type="AlphaFoldDB" id="A0A2D3V9D9"/>
<proteinExistence type="predicted"/>
<evidence type="ECO:0000313" key="1">
    <source>
        <dbReference type="EMBL" id="CZT21377.1"/>
    </source>
</evidence>
<dbReference type="GeneID" id="35602359"/>
<gene>
    <name evidence="1" type="ORF">RCC_07240</name>
</gene>
<sequence length="298" mass="33632">MLDDQRRESIASASQNYRDVVLEQNLEALRYLVVAAEGEAEGLRKDDLPDEEIRDACLRLFSEQYGLISPDAGVATPASSLDDSVLPNTIKRCSLDGIDHGAVDVQKREAWFDAVHTAIASLHVQPDDQDPHNAVAEHFRPLCLPADFQYLATLVRGVCGPGLPHYRETSQFSFIVDPEEAINDLEFYGTRNRVVVPARGRDVLAEAFHALDMVWEDWQIAVGVKPGDGPRGWDGPWILYCRRIGDEGSLWGWRYGIREEIDYESELFDTIEDFLGFYACYNEQKGDRLEAIPLEQVM</sequence>
<evidence type="ECO:0000313" key="2">
    <source>
        <dbReference type="Proteomes" id="UP000225277"/>
    </source>
</evidence>
<keyword evidence="2" id="KW-1185">Reference proteome</keyword>
<accession>A0A2D3V9D9</accession>
<reference evidence="1 2" key="1">
    <citation type="submission" date="2016-03" db="EMBL/GenBank/DDBJ databases">
        <authorList>
            <person name="Ploux O."/>
        </authorList>
    </citation>
    <scope>NUCLEOTIDE SEQUENCE [LARGE SCALE GENOMIC DNA]</scope>
    <source>
        <strain evidence="1 2">URUG2</strain>
    </source>
</reference>
<dbReference type="RefSeq" id="XP_023628266.1">
    <property type="nucleotide sequence ID" value="XM_023772498.1"/>
</dbReference>
<name>A0A2D3V9D9_9PEZI</name>
<dbReference type="Proteomes" id="UP000225277">
    <property type="component" value="Unassembled WGS sequence"/>
</dbReference>
<dbReference type="OrthoDB" id="5140754at2759"/>
<dbReference type="EMBL" id="FJUY01000011">
    <property type="protein sequence ID" value="CZT21377.1"/>
    <property type="molecule type" value="Genomic_DNA"/>
</dbReference>
<protein>
    <submittedName>
        <fullName evidence="1">Uncharacterized protein</fullName>
    </submittedName>
</protein>